<evidence type="ECO:0000313" key="2">
    <source>
        <dbReference type="EMBL" id="KPI42858.1"/>
    </source>
</evidence>
<evidence type="ECO:0000313" key="3">
    <source>
        <dbReference type="Proteomes" id="UP000038010"/>
    </source>
</evidence>
<dbReference type="GeneID" id="28733530"/>
<proteinExistence type="predicted"/>
<dbReference type="RefSeq" id="XP_018002821.1">
    <property type="nucleotide sequence ID" value="XM_018141650.1"/>
</dbReference>
<name>A0A0N0NPL4_9EURO</name>
<dbReference type="AlphaFoldDB" id="A0A0N0NPL4"/>
<sequence length="477" mass="52815">MHGRPVRLHFLPTFNNDNSLRDNLLSQSEAKSHAARISSTRRKSPNKRSKRPALRLNVATRFANGAVLMRTSLNTVLDPFLDIAGPLVVSDRKALQAYLTANMAIRSPDPSAQSFCPIRDVLLPKFSVSPATVQGILLIVDVWHASTAADDLEVKLSRRRTTLLKLMAAIVNDPTVFAQQHVAMTLSTLATAEHRAGDYFASQCHLKGLVTWLNFHGGLSALKKFSYSSSVMLTATMVTLDFQLFQNEEQVEAALARLVLKRGRRCERLAPYARDTEGYGSGAHDISRSHLATLYLLNGVLQWEDDAFVERLVDQLPTPGEPNSSVGFGALFWLVARAANSRSDLPKGVHPQANIIEFVHLLALTTTEVRRQVAEMMTANIVEDYGGGTERIEIEELNDEVREGAMRVFGSGTASEEAGVGLARTNSQDTVMHGMEEVCPHSAAMESFHYDVRGFSDRDSRELRMTERVRRCPMLLS</sequence>
<dbReference type="Proteomes" id="UP000038010">
    <property type="component" value="Unassembled WGS sequence"/>
</dbReference>
<feature type="compositionally biased region" description="Basic residues" evidence="1">
    <location>
        <begin position="39"/>
        <end position="52"/>
    </location>
</feature>
<comment type="caution">
    <text evidence="2">The sequence shown here is derived from an EMBL/GenBank/DDBJ whole genome shotgun (WGS) entry which is preliminary data.</text>
</comment>
<reference evidence="2 3" key="1">
    <citation type="submission" date="2015-06" db="EMBL/GenBank/DDBJ databases">
        <title>Draft genome of the ant-associated black yeast Phialophora attae CBS 131958.</title>
        <authorList>
            <person name="Moreno L.F."/>
            <person name="Stielow B.J."/>
            <person name="de Hoog S."/>
            <person name="Vicente V.A."/>
            <person name="Weiss V.A."/>
            <person name="de Vries M."/>
            <person name="Cruz L.M."/>
            <person name="Souza E.M."/>
        </authorList>
    </citation>
    <scope>NUCLEOTIDE SEQUENCE [LARGE SCALE GENOMIC DNA]</scope>
    <source>
        <strain evidence="2 3">CBS 131958</strain>
    </source>
</reference>
<dbReference type="VEuPathDB" id="FungiDB:AB675_1738"/>
<evidence type="ECO:0000256" key="1">
    <source>
        <dbReference type="SAM" id="MobiDB-lite"/>
    </source>
</evidence>
<keyword evidence="3" id="KW-1185">Reference proteome</keyword>
<organism evidence="2 3">
    <name type="scientific">Cyphellophora attinorum</name>
    <dbReference type="NCBI Taxonomy" id="1664694"/>
    <lineage>
        <taxon>Eukaryota</taxon>
        <taxon>Fungi</taxon>
        <taxon>Dikarya</taxon>
        <taxon>Ascomycota</taxon>
        <taxon>Pezizomycotina</taxon>
        <taxon>Eurotiomycetes</taxon>
        <taxon>Chaetothyriomycetidae</taxon>
        <taxon>Chaetothyriales</taxon>
        <taxon>Cyphellophoraceae</taxon>
        <taxon>Cyphellophora</taxon>
    </lineage>
</organism>
<dbReference type="EMBL" id="LFJN01000006">
    <property type="protein sequence ID" value="KPI42858.1"/>
    <property type="molecule type" value="Genomic_DNA"/>
</dbReference>
<gene>
    <name evidence="2" type="ORF">AB675_1738</name>
</gene>
<feature type="region of interest" description="Disordered" evidence="1">
    <location>
        <begin position="29"/>
        <end position="52"/>
    </location>
</feature>
<accession>A0A0N0NPL4</accession>
<protein>
    <submittedName>
        <fullName evidence="2">Uncharacterized protein</fullName>
    </submittedName>
</protein>